<dbReference type="GO" id="GO:0016740">
    <property type="term" value="F:transferase activity"/>
    <property type="evidence" value="ECO:0007669"/>
    <property type="project" value="UniProtKB-KW"/>
</dbReference>
<dbReference type="PANTHER" id="PTHR32331:SF0">
    <property type="entry name" value="UPF0313 PROTEIN YGIQ"/>
    <property type="match status" value="1"/>
</dbReference>
<evidence type="ECO:0000256" key="4">
    <source>
        <dbReference type="ARBA" id="ARBA00023004"/>
    </source>
</evidence>
<feature type="region of interest" description="Disordered" evidence="7">
    <location>
        <begin position="610"/>
        <end position="660"/>
    </location>
</feature>
<keyword evidence="4 6" id="KW-0408">Iron</keyword>
<dbReference type="Pfam" id="PF11842">
    <property type="entry name" value="DUF3362"/>
    <property type="match status" value="1"/>
</dbReference>
<dbReference type="PANTHER" id="PTHR32331">
    <property type="entry name" value="UPF0313 PROTEIN YGIQ"/>
    <property type="match status" value="1"/>
</dbReference>
<dbReference type="SFLD" id="SFLDS00029">
    <property type="entry name" value="Radical_SAM"/>
    <property type="match status" value="1"/>
</dbReference>
<dbReference type="InterPro" id="IPR006638">
    <property type="entry name" value="Elp3/MiaA/NifB-like_rSAM"/>
</dbReference>
<dbReference type="GO" id="GO:0005506">
    <property type="term" value="F:iron ion binding"/>
    <property type="evidence" value="ECO:0007669"/>
    <property type="project" value="UniProtKB-UniRule"/>
</dbReference>
<keyword evidence="5 6" id="KW-0411">Iron-sulfur</keyword>
<evidence type="ECO:0000256" key="2">
    <source>
        <dbReference type="ARBA" id="ARBA00022691"/>
    </source>
</evidence>
<evidence type="ECO:0000256" key="7">
    <source>
        <dbReference type="SAM" id="MobiDB-lite"/>
    </source>
</evidence>
<evidence type="ECO:0000313" key="10">
    <source>
        <dbReference type="Proteomes" id="UP000176244"/>
    </source>
</evidence>
<dbReference type="InterPro" id="IPR013704">
    <property type="entry name" value="UPF0313_N"/>
</dbReference>
<dbReference type="InterPro" id="IPR024560">
    <property type="entry name" value="UPF0313_C"/>
</dbReference>
<feature type="binding site" evidence="6">
    <location>
        <position position="324"/>
    </location>
    <ligand>
        <name>[4Fe-4S] cluster</name>
        <dbReference type="ChEBI" id="CHEBI:49883"/>
        <note>4Fe-4S-S-AdoMet</note>
    </ligand>
</feature>
<organism evidence="9 10">
    <name type="scientific">Acetobacterium wieringae</name>
    <dbReference type="NCBI Taxonomy" id="52694"/>
    <lineage>
        <taxon>Bacteria</taxon>
        <taxon>Bacillati</taxon>
        <taxon>Bacillota</taxon>
        <taxon>Clostridia</taxon>
        <taxon>Eubacteriales</taxon>
        <taxon>Eubacteriaceae</taxon>
        <taxon>Acetobacterium</taxon>
    </lineage>
</organism>
<dbReference type="NCBIfam" id="TIGR03904">
    <property type="entry name" value="SAM_YgiQ"/>
    <property type="match status" value="1"/>
</dbReference>
<comment type="caution">
    <text evidence="9">The sequence shown here is derived from an EMBL/GenBank/DDBJ whole genome shotgun (WGS) entry which is preliminary data.</text>
</comment>
<dbReference type="Proteomes" id="UP000176244">
    <property type="component" value="Unassembled WGS sequence"/>
</dbReference>
<dbReference type="GO" id="GO:0051539">
    <property type="term" value="F:4 iron, 4 sulfur cluster binding"/>
    <property type="evidence" value="ECO:0007669"/>
    <property type="project" value="UniProtKB-KW"/>
</dbReference>
<keyword evidence="2 6" id="KW-0949">S-adenosyl-L-methionine</keyword>
<sequence length="660" mass="74165">MNKSSKDSGQKVRADKTPKENKGFLPMSKKEMQAQGITQCDFILVTGDAYVDHPSFGAAIIGRVLQSRGFSVGIIAQPKWQENADFMQLGAPRLGFLVTAGNLDSMVNHFTVNKKRRQEDVYAPGGKAGLRPDRATIVYCGKIRENFGEIPLIIGGIEASLRRFAHYDYWQEKVRRPILFDSRADLLVYGMGERAILEIAENLEAGIPVHQLTHIRGTAVISREAGEGVMLPSTESVSADTKAYTEATAQIYQSNNAHDPQVYIQPTGNRYLWQNPPQPPLSQAEFDDLYDLPFTYRWHPAYDPVGGVPGLNEVKFSITANRGCYGNCTFCALAIHQGKYVQMRSRDSIVREAKRMTKEPDFKGYIHDIGGPTANFSHLACKKQAVRGYCKDRECLAPTPCKNIDPSHKPYLETLRAVRKLPGIKKVFIRSGIRYDYLALDPDKAFFRELVEHHISGQLRVAPEHVSDTVLAHMGKPAFNVYENFVRQFRQIDGQLGKNQFVLPYFITGHPGCTLQDAVKLAEYIREMGFFPEQVQDFYPTPGSVATAMYHTGVNPLTMEAVYVPKGREKNMQRALVQYNKRENYLLVHEALTKAYRDDLIGTGKKALIPAKVKKSESQSPQAKKNNKTRPAKPAQAKQSEINQKDKSRGKNGKKINRIH</sequence>
<evidence type="ECO:0000313" key="9">
    <source>
        <dbReference type="EMBL" id="OFV69572.1"/>
    </source>
</evidence>
<dbReference type="Gene3D" id="3.80.30.20">
    <property type="entry name" value="tm_1862 like domain"/>
    <property type="match status" value="1"/>
</dbReference>
<keyword evidence="3 6" id="KW-0479">Metal-binding</keyword>
<accession>A0A1F2PFC8</accession>
<feature type="region of interest" description="Disordered" evidence="7">
    <location>
        <begin position="1"/>
        <end position="24"/>
    </location>
</feature>
<evidence type="ECO:0000256" key="1">
    <source>
        <dbReference type="ARBA" id="ARBA00022485"/>
    </source>
</evidence>
<feature type="domain" description="Radical SAM core" evidence="8">
    <location>
        <begin position="309"/>
        <end position="582"/>
    </location>
</feature>
<evidence type="ECO:0000259" key="8">
    <source>
        <dbReference type="PROSITE" id="PS51918"/>
    </source>
</evidence>
<name>A0A1F2PFC8_9FIRM</name>
<evidence type="ECO:0000256" key="6">
    <source>
        <dbReference type="HAMAP-Rule" id="MF_01251"/>
    </source>
</evidence>
<dbReference type="EMBL" id="LKEU01000039">
    <property type="protein sequence ID" value="OFV69572.1"/>
    <property type="molecule type" value="Genomic_DNA"/>
</dbReference>
<dbReference type="PROSITE" id="PS51918">
    <property type="entry name" value="RADICAL_SAM"/>
    <property type="match status" value="1"/>
</dbReference>
<feature type="binding site" evidence="6">
    <location>
        <position position="328"/>
    </location>
    <ligand>
        <name>[4Fe-4S] cluster</name>
        <dbReference type="ChEBI" id="CHEBI:49883"/>
        <note>4Fe-4S-S-AdoMet</note>
    </ligand>
</feature>
<dbReference type="InterPro" id="IPR023404">
    <property type="entry name" value="rSAM_horseshoe"/>
</dbReference>
<evidence type="ECO:0000256" key="3">
    <source>
        <dbReference type="ARBA" id="ARBA00022723"/>
    </source>
</evidence>
<dbReference type="InterPro" id="IPR058240">
    <property type="entry name" value="rSAM_sf"/>
</dbReference>
<dbReference type="RefSeq" id="WP_070372283.1">
    <property type="nucleotide sequence ID" value="NZ_LKEU01000039.1"/>
</dbReference>
<dbReference type="SFLD" id="SFLDG01069">
    <property type="entry name" value="UPF0313"/>
    <property type="match status" value="1"/>
</dbReference>
<dbReference type="OrthoDB" id="9803479at2"/>
<keyword evidence="9" id="KW-0689">Ribosomal protein</keyword>
<keyword evidence="1 6" id="KW-0004">4Fe-4S</keyword>
<dbReference type="AlphaFoldDB" id="A0A1F2PFC8"/>
<dbReference type="HAMAP" id="MF_01251">
    <property type="entry name" value="UPF0313"/>
    <property type="match status" value="1"/>
</dbReference>
<dbReference type="SUPFAM" id="SSF102114">
    <property type="entry name" value="Radical SAM enzymes"/>
    <property type="match status" value="1"/>
</dbReference>
<dbReference type="SMART" id="SM00729">
    <property type="entry name" value="Elp3"/>
    <property type="match status" value="1"/>
</dbReference>
<gene>
    <name evidence="9" type="primary">rimO_3</name>
    <name evidence="9" type="ORF">ACWI_30270</name>
</gene>
<reference evidence="9 10" key="1">
    <citation type="submission" date="2015-09" db="EMBL/GenBank/DDBJ databases">
        <title>Genome sequence of Acetobacterium wieringae DSM 1911.</title>
        <authorList>
            <person name="Poehlein A."/>
            <person name="Bengelsdorf F.R."/>
            <person name="Schiel-Bengelsdorf B."/>
            <person name="Duerre P."/>
            <person name="Daniel R."/>
        </authorList>
    </citation>
    <scope>NUCLEOTIDE SEQUENCE [LARGE SCALE GENOMIC DNA]</scope>
    <source>
        <strain evidence="9 10">DSM 1911</strain>
    </source>
</reference>
<comment type="cofactor">
    <cofactor evidence="6">
        <name>[4Fe-4S] cluster</name>
        <dbReference type="ChEBI" id="CHEBI:49883"/>
    </cofactor>
    <text evidence="6">Binds 1 [4Fe-4S] cluster. The cluster is coordinated with 3 cysteines and an exchangeable S-adenosyl-L-methionine.</text>
</comment>
<dbReference type="STRING" id="52694.ACWI_30270"/>
<keyword evidence="9" id="KW-0687">Ribonucleoprotein</keyword>
<dbReference type="Pfam" id="PF08497">
    <property type="entry name" value="Radical_SAM_N"/>
    <property type="match status" value="1"/>
</dbReference>
<feature type="compositionally biased region" description="Basic residues" evidence="7">
    <location>
        <begin position="650"/>
        <end position="660"/>
    </location>
</feature>
<protein>
    <submittedName>
        <fullName evidence="9">Ribosomal protein S12 methylthiotransferase RimO</fullName>
    </submittedName>
</protein>
<dbReference type="InterPro" id="IPR022946">
    <property type="entry name" value="UPF0313"/>
</dbReference>
<proteinExistence type="inferred from homology"/>
<keyword evidence="9" id="KW-0808">Transferase</keyword>
<feature type="binding site" evidence="6">
    <location>
        <position position="331"/>
    </location>
    <ligand>
        <name>[4Fe-4S] cluster</name>
        <dbReference type="ChEBI" id="CHEBI:49883"/>
        <note>4Fe-4S-S-AdoMet</note>
    </ligand>
</feature>
<dbReference type="InterPro" id="IPR007197">
    <property type="entry name" value="rSAM"/>
</dbReference>
<comment type="similarity">
    <text evidence="6">Belongs to the UPF0313 family.</text>
</comment>
<dbReference type="GO" id="GO:0005840">
    <property type="term" value="C:ribosome"/>
    <property type="evidence" value="ECO:0007669"/>
    <property type="project" value="UniProtKB-KW"/>
</dbReference>
<dbReference type="Pfam" id="PF04055">
    <property type="entry name" value="Radical_SAM"/>
    <property type="match status" value="1"/>
</dbReference>
<dbReference type="SFLD" id="SFLDG01082">
    <property type="entry name" value="B12-binding_domain_containing"/>
    <property type="match status" value="1"/>
</dbReference>
<evidence type="ECO:0000256" key="5">
    <source>
        <dbReference type="ARBA" id="ARBA00023014"/>
    </source>
</evidence>